<dbReference type="SUPFAM" id="SSF51011">
    <property type="entry name" value="Glycosyl hydrolase domain"/>
    <property type="match status" value="1"/>
</dbReference>
<dbReference type="GO" id="GO:0004558">
    <property type="term" value="F:alpha-1,4-glucosidase activity"/>
    <property type="evidence" value="ECO:0007669"/>
    <property type="project" value="TreeGrafter"/>
</dbReference>
<feature type="domain" description="Glycosyl hydrolase family 31 C-terminal" evidence="5">
    <location>
        <begin position="369"/>
        <end position="463"/>
    </location>
</feature>
<evidence type="ECO:0000259" key="4">
    <source>
        <dbReference type="Pfam" id="PF01055"/>
    </source>
</evidence>
<dbReference type="PANTHER" id="PTHR22762:SF133">
    <property type="entry name" value="P-TYPE DOMAIN-CONTAINING PROTEIN"/>
    <property type="match status" value="1"/>
</dbReference>
<dbReference type="Pfam" id="PF01055">
    <property type="entry name" value="Glyco_hydro_31_2nd"/>
    <property type="match status" value="1"/>
</dbReference>
<sequence length="575" mass="67130">IFARDQRPVGLNENLYGTHPFYMVIENDGNAFGVFIFNSNAQDYKFSLFEPDKSMLTYRTVDGILDLFFFAGPTPEDVVRQYQQVIGTPYIQGMKFITILDPAIDSEKENYSTFLEGQKKDIWIKWPKNKNIQFNETEILNYHQKLKFDSLWIDMNEPTNFDTSKDRPRNWPFRDGWNCPVDEWDDPVYKTAIQGDRLSDKTLCMISEQSNGSHIFRHYDVHTLYGWSQTLATLSAAQATENKRSVVISRSTFPSSGKYGGHWLGDNSAKWIHVKYNIIGMLEFNLFGIPYIGADICGYYGNTSEQLCQRWMQEGAFNPFFRNHNGEFIDQDPGSWSPPVVESNRKVVETRYTLLPYLYTLFYRAHIMGGTVVRSMAHEFPEDSQCWSLDEQFLWGKHLHIAPVIYENHVEKEIYFSGLNSNERWYNYYTGEEMYQTADGSSYITVPAPLNYLPLYLRGGAIIPHQKHALNTQKSELYWDDGESIDAYENDYYSHFMFNYISNRLTLEPLSFNYRSILFTLDGIYIYGLMQTPKEVILNNEVVTSSKWTYFQNTQSLSIKHLQLEMSKTHEIVIY</sequence>
<accession>A0A8S2DR72</accession>
<feature type="domain" description="Glycoside hydrolase family 31 TIM barrel" evidence="4">
    <location>
        <begin position="92"/>
        <end position="361"/>
    </location>
</feature>
<evidence type="ECO:0000313" key="7">
    <source>
        <dbReference type="EMBL" id="CAF3729037.1"/>
    </source>
</evidence>
<evidence type="ECO:0000256" key="1">
    <source>
        <dbReference type="ARBA" id="ARBA00007806"/>
    </source>
</evidence>
<comment type="similarity">
    <text evidence="1 3">Belongs to the glycosyl hydrolase 31 family.</text>
</comment>
<dbReference type="Pfam" id="PF21365">
    <property type="entry name" value="Glyco_hydro_31_3rd"/>
    <property type="match status" value="1"/>
</dbReference>
<dbReference type="EMBL" id="CAJOBA010004969">
    <property type="protein sequence ID" value="CAF3729037.1"/>
    <property type="molecule type" value="Genomic_DNA"/>
</dbReference>
<dbReference type="Proteomes" id="UP000677228">
    <property type="component" value="Unassembled WGS sequence"/>
</dbReference>
<reference evidence="6" key="1">
    <citation type="submission" date="2021-02" db="EMBL/GenBank/DDBJ databases">
        <authorList>
            <person name="Nowell W R."/>
        </authorList>
    </citation>
    <scope>NUCLEOTIDE SEQUENCE</scope>
</reference>
<keyword evidence="3" id="KW-0378">Hydrolase</keyword>
<dbReference type="SUPFAM" id="SSF51445">
    <property type="entry name" value="(Trans)glycosidases"/>
    <property type="match status" value="1"/>
</dbReference>
<proteinExistence type="inferred from homology"/>
<name>A0A8S2DR72_9BILA</name>
<evidence type="ECO:0000259" key="5">
    <source>
        <dbReference type="Pfam" id="PF21365"/>
    </source>
</evidence>
<organism evidence="6 8">
    <name type="scientific">Didymodactylos carnosus</name>
    <dbReference type="NCBI Taxonomy" id="1234261"/>
    <lineage>
        <taxon>Eukaryota</taxon>
        <taxon>Metazoa</taxon>
        <taxon>Spiralia</taxon>
        <taxon>Gnathifera</taxon>
        <taxon>Rotifera</taxon>
        <taxon>Eurotatoria</taxon>
        <taxon>Bdelloidea</taxon>
        <taxon>Philodinida</taxon>
        <taxon>Philodinidae</taxon>
        <taxon>Didymodactylos</taxon>
    </lineage>
</organism>
<evidence type="ECO:0000256" key="3">
    <source>
        <dbReference type="RuleBase" id="RU361185"/>
    </source>
</evidence>
<dbReference type="InterPro" id="IPR048395">
    <property type="entry name" value="Glyco_hydro_31_C"/>
</dbReference>
<dbReference type="AlphaFoldDB" id="A0A8S2DR72"/>
<dbReference type="GO" id="GO:0005975">
    <property type="term" value="P:carbohydrate metabolic process"/>
    <property type="evidence" value="ECO:0007669"/>
    <property type="project" value="InterPro"/>
</dbReference>
<evidence type="ECO:0000256" key="2">
    <source>
        <dbReference type="ARBA" id="ARBA00023180"/>
    </source>
</evidence>
<dbReference type="GO" id="GO:0030246">
    <property type="term" value="F:carbohydrate binding"/>
    <property type="evidence" value="ECO:0007669"/>
    <property type="project" value="InterPro"/>
</dbReference>
<dbReference type="Proteomes" id="UP000682733">
    <property type="component" value="Unassembled WGS sequence"/>
</dbReference>
<keyword evidence="3" id="KW-0326">Glycosidase</keyword>
<comment type="caution">
    <text evidence="6">The sequence shown here is derived from an EMBL/GenBank/DDBJ whole genome shotgun (WGS) entry which is preliminary data.</text>
</comment>
<dbReference type="InterPro" id="IPR000322">
    <property type="entry name" value="Glyco_hydro_31_TIM"/>
</dbReference>
<dbReference type="PANTHER" id="PTHR22762">
    <property type="entry name" value="ALPHA-GLUCOSIDASE"/>
    <property type="match status" value="1"/>
</dbReference>
<dbReference type="EMBL" id="CAJNOK010004964">
    <property type="protein sequence ID" value="CAF0955771.1"/>
    <property type="molecule type" value="Genomic_DNA"/>
</dbReference>
<dbReference type="InterPro" id="IPR013780">
    <property type="entry name" value="Glyco_hydro_b"/>
</dbReference>
<dbReference type="InterPro" id="IPR017853">
    <property type="entry name" value="GH"/>
</dbReference>
<dbReference type="CDD" id="cd14752">
    <property type="entry name" value="GH31_N"/>
    <property type="match status" value="1"/>
</dbReference>
<dbReference type="Gene3D" id="2.60.40.1760">
    <property type="entry name" value="glycosyl hydrolase (family 31)"/>
    <property type="match status" value="1"/>
</dbReference>
<keyword evidence="2" id="KW-0325">Glycoprotein</keyword>
<feature type="non-terminal residue" evidence="6">
    <location>
        <position position="575"/>
    </location>
</feature>
<protein>
    <submittedName>
        <fullName evidence="6">Uncharacterized protein</fullName>
    </submittedName>
</protein>
<gene>
    <name evidence="6" type="ORF">OVA965_LOCUS12374</name>
    <name evidence="7" type="ORF">TMI583_LOCUS12378</name>
</gene>
<dbReference type="SUPFAM" id="SSF74650">
    <property type="entry name" value="Galactose mutarotase-like"/>
    <property type="match status" value="1"/>
</dbReference>
<evidence type="ECO:0000313" key="8">
    <source>
        <dbReference type="Proteomes" id="UP000677228"/>
    </source>
</evidence>
<dbReference type="InterPro" id="IPR011013">
    <property type="entry name" value="Gal_mutarotase_sf_dom"/>
</dbReference>
<dbReference type="Gene3D" id="3.20.20.80">
    <property type="entry name" value="Glycosidases"/>
    <property type="match status" value="1"/>
</dbReference>
<dbReference type="Gene3D" id="2.60.40.1180">
    <property type="entry name" value="Golgi alpha-mannosidase II"/>
    <property type="match status" value="2"/>
</dbReference>
<evidence type="ECO:0000313" key="6">
    <source>
        <dbReference type="EMBL" id="CAF0955771.1"/>
    </source>
</evidence>